<organism evidence="2 4">
    <name type="scientific">Rotaria sordida</name>
    <dbReference type="NCBI Taxonomy" id="392033"/>
    <lineage>
        <taxon>Eukaryota</taxon>
        <taxon>Metazoa</taxon>
        <taxon>Spiralia</taxon>
        <taxon>Gnathifera</taxon>
        <taxon>Rotifera</taxon>
        <taxon>Eurotatoria</taxon>
        <taxon>Bdelloidea</taxon>
        <taxon>Philodinida</taxon>
        <taxon>Philodinidae</taxon>
        <taxon>Rotaria</taxon>
    </lineage>
</organism>
<proteinExistence type="predicted"/>
<dbReference type="Proteomes" id="UP000663870">
    <property type="component" value="Unassembled WGS sequence"/>
</dbReference>
<sequence>MKTLWGDYYFDEKTKRVCKGAQSKGQKPMFVQFILENLWSVYEAIIIRPDNEKLEKIATSIGATLTPRDIQHTDPSVPLHLIFNQWLPIASAVFDIVVVQVPNPKALNIEKIEQLMCNKSRRFDTLLSENQQLKQAFINCSSDDQEPVIIYVSKLFYVNKNALSQNRHKSLTAEDIAQERELIKQKVAEETTTTNEELTNETVENDDQSTTEKDVGDSIKTESNENMNENVFLAFARVYSERLKRGQKIFVLSPCHDPTLFVGKNLNEVSAHNISHHAHEFIVQDLYLMMGREF</sequence>
<feature type="non-terminal residue" evidence="2">
    <location>
        <position position="1"/>
    </location>
</feature>
<accession>A0A815XNY8</accession>
<dbReference type="GO" id="GO:1990904">
    <property type="term" value="C:ribonucleoprotein complex"/>
    <property type="evidence" value="ECO:0007669"/>
    <property type="project" value="TreeGrafter"/>
</dbReference>
<evidence type="ECO:0000313" key="5">
    <source>
        <dbReference type="Proteomes" id="UP000663870"/>
    </source>
</evidence>
<dbReference type="Gene3D" id="3.90.1430.10">
    <property type="entry name" value="Yeast translation eEF2 (G' domain)"/>
    <property type="match status" value="1"/>
</dbReference>
<dbReference type="GO" id="GO:0042256">
    <property type="term" value="P:cytosolic ribosome assembly"/>
    <property type="evidence" value="ECO:0007669"/>
    <property type="project" value="TreeGrafter"/>
</dbReference>
<evidence type="ECO:0000313" key="4">
    <source>
        <dbReference type="Proteomes" id="UP000663854"/>
    </source>
</evidence>
<dbReference type="GO" id="GO:0003924">
    <property type="term" value="F:GTPase activity"/>
    <property type="evidence" value="ECO:0007669"/>
    <property type="project" value="TreeGrafter"/>
</dbReference>
<keyword evidence="5" id="KW-1185">Reference proteome</keyword>
<evidence type="ECO:0000256" key="1">
    <source>
        <dbReference type="SAM" id="MobiDB-lite"/>
    </source>
</evidence>
<comment type="caution">
    <text evidence="2">The sequence shown here is derived from an EMBL/GenBank/DDBJ whole genome shotgun (WGS) entry which is preliminary data.</text>
</comment>
<dbReference type="Gene3D" id="2.40.30.10">
    <property type="entry name" value="Translation factors"/>
    <property type="match status" value="1"/>
</dbReference>
<reference evidence="2" key="1">
    <citation type="submission" date="2021-02" db="EMBL/GenBank/DDBJ databases">
        <authorList>
            <person name="Nowell W R."/>
        </authorList>
    </citation>
    <scope>NUCLEOTIDE SEQUENCE</scope>
</reference>
<dbReference type="Proteomes" id="UP000663854">
    <property type="component" value="Unassembled WGS sequence"/>
</dbReference>
<dbReference type="EMBL" id="CAJNOH010015029">
    <property type="protein sequence ID" value="CAF1560421.1"/>
    <property type="molecule type" value="Genomic_DNA"/>
</dbReference>
<dbReference type="GO" id="GO:0005829">
    <property type="term" value="C:cytosol"/>
    <property type="evidence" value="ECO:0007669"/>
    <property type="project" value="TreeGrafter"/>
</dbReference>
<dbReference type="AlphaFoldDB" id="A0A815XNY8"/>
<dbReference type="GO" id="GO:0043022">
    <property type="term" value="F:ribosome binding"/>
    <property type="evidence" value="ECO:0007669"/>
    <property type="project" value="TreeGrafter"/>
</dbReference>
<evidence type="ECO:0000313" key="2">
    <source>
        <dbReference type="EMBL" id="CAF1560421.1"/>
    </source>
</evidence>
<feature type="region of interest" description="Disordered" evidence="1">
    <location>
        <begin position="187"/>
        <end position="222"/>
    </location>
</feature>
<gene>
    <name evidence="3" type="ORF">JXQ802_LOCUS58508</name>
    <name evidence="2" type="ORF">PYM288_LOCUS41878</name>
</gene>
<dbReference type="PANTHER" id="PTHR42908:SF3">
    <property type="entry name" value="ELONGATION FACTOR-LIKE GTPASE 1"/>
    <property type="match status" value="1"/>
</dbReference>
<dbReference type="SUPFAM" id="SSF50447">
    <property type="entry name" value="Translation proteins"/>
    <property type="match status" value="1"/>
</dbReference>
<dbReference type="InterPro" id="IPR009000">
    <property type="entry name" value="Transl_B-barrel_sf"/>
</dbReference>
<dbReference type="PANTHER" id="PTHR42908">
    <property type="entry name" value="TRANSLATION ELONGATION FACTOR-RELATED"/>
    <property type="match status" value="1"/>
</dbReference>
<name>A0A815XNY8_9BILA</name>
<protein>
    <submittedName>
        <fullName evidence="2">Uncharacterized protein</fullName>
    </submittedName>
</protein>
<evidence type="ECO:0000313" key="3">
    <source>
        <dbReference type="EMBL" id="CAF1676820.1"/>
    </source>
</evidence>
<feature type="compositionally biased region" description="Low complexity" evidence="1">
    <location>
        <begin position="190"/>
        <end position="202"/>
    </location>
</feature>
<feature type="compositionally biased region" description="Basic and acidic residues" evidence="1">
    <location>
        <begin position="210"/>
        <end position="222"/>
    </location>
</feature>
<dbReference type="EMBL" id="CAJNOL010016942">
    <property type="protein sequence ID" value="CAF1676820.1"/>
    <property type="molecule type" value="Genomic_DNA"/>
</dbReference>